<evidence type="ECO:0000256" key="1">
    <source>
        <dbReference type="SAM" id="Coils"/>
    </source>
</evidence>
<reference evidence="3" key="2">
    <citation type="submission" date="2023-05" db="EMBL/GenBank/DDBJ databases">
        <authorList>
            <consortium name="Lawrence Berkeley National Laboratory"/>
            <person name="Steindorff A."/>
            <person name="Hensen N."/>
            <person name="Bonometti L."/>
            <person name="Westerberg I."/>
            <person name="Brannstrom I.O."/>
            <person name="Guillou S."/>
            <person name="Cros-Aarteil S."/>
            <person name="Calhoun S."/>
            <person name="Haridas S."/>
            <person name="Kuo A."/>
            <person name="Mondo S."/>
            <person name="Pangilinan J."/>
            <person name="Riley R."/>
            <person name="Labutti K."/>
            <person name="Andreopoulos B."/>
            <person name="Lipzen A."/>
            <person name="Chen C."/>
            <person name="Yanf M."/>
            <person name="Daum C."/>
            <person name="Ng V."/>
            <person name="Clum A."/>
            <person name="Ohm R."/>
            <person name="Martin F."/>
            <person name="Silar P."/>
            <person name="Natvig D."/>
            <person name="Lalanne C."/>
            <person name="Gautier V."/>
            <person name="Ament-Velasquez S.L."/>
            <person name="Kruys A."/>
            <person name="Hutchinson M.I."/>
            <person name="Powell A.J."/>
            <person name="Barry K."/>
            <person name="Miller A.N."/>
            <person name="Grigoriev I.V."/>
            <person name="Debuchy R."/>
            <person name="Gladieux P."/>
            <person name="Thoren M.H."/>
            <person name="Johannesson H."/>
        </authorList>
    </citation>
    <scope>NUCLEOTIDE SEQUENCE</scope>
    <source>
        <strain evidence="3">PSN293</strain>
    </source>
</reference>
<evidence type="ECO:0000313" key="3">
    <source>
        <dbReference type="EMBL" id="KAK4215758.1"/>
    </source>
</evidence>
<gene>
    <name evidence="3" type="ORF">QBC37DRAFT_386005</name>
</gene>
<dbReference type="EMBL" id="MU858076">
    <property type="protein sequence ID" value="KAK4215758.1"/>
    <property type="molecule type" value="Genomic_DNA"/>
</dbReference>
<feature type="compositionally biased region" description="Polar residues" evidence="2">
    <location>
        <begin position="381"/>
        <end position="390"/>
    </location>
</feature>
<evidence type="ECO:0000256" key="2">
    <source>
        <dbReference type="SAM" id="MobiDB-lite"/>
    </source>
</evidence>
<organism evidence="3 4">
    <name type="scientific">Rhypophila decipiens</name>
    <dbReference type="NCBI Taxonomy" id="261697"/>
    <lineage>
        <taxon>Eukaryota</taxon>
        <taxon>Fungi</taxon>
        <taxon>Dikarya</taxon>
        <taxon>Ascomycota</taxon>
        <taxon>Pezizomycotina</taxon>
        <taxon>Sordariomycetes</taxon>
        <taxon>Sordariomycetidae</taxon>
        <taxon>Sordariales</taxon>
        <taxon>Naviculisporaceae</taxon>
        <taxon>Rhypophila</taxon>
    </lineage>
</organism>
<evidence type="ECO:0000313" key="4">
    <source>
        <dbReference type="Proteomes" id="UP001301769"/>
    </source>
</evidence>
<name>A0AAN6YC01_9PEZI</name>
<feature type="coiled-coil region" evidence="1">
    <location>
        <begin position="164"/>
        <end position="191"/>
    </location>
</feature>
<keyword evidence="4" id="KW-1185">Reference proteome</keyword>
<comment type="caution">
    <text evidence="3">The sequence shown here is derived from an EMBL/GenBank/DDBJ whole genome shotgun (WGS) entry which is preliminary data.</text>
</comment>
<feature type="compositionally biased region" description="Polar residues" evidence="2">
    <location>
        <begin position="342"/>
        <end position="358"/>
    </location>
</feature>
<dbReference type="Proteomes" id="UP001301769">
    <property type="component" value="Unassembled WGS sequence"/>
</dbReference>
<dbReference type="AlphaFoldDB" id="A0AAN6YC01"/>
<accession>A0AAN6YC01</accession>
<feature type="region of interest" description="Disordered" evidence="2">
    <location>
        <begin position="303"/>
        <end position="397"/>
    </location>
</feature>
<evidence type="ECO:0008006" key="5">
    <source>
        <dbReference type="Google" id="ProtNLM"/>
    </source>
</evidence>
<reference evidence="3" key="1">
    <citation type="journal article" date="2023" name="Mol. Phylogenet. Evol.">
        <title>Genome-scale phylogeny and comparative genomics of the fungal order Sordariales.</title>
        <authorList>
            <person name="Hensen N."/>
            <person name="Bonometti L."/>
            <person name="Westerberg I."/>
            <person name="Brannstrom I.O."/>
            <person name="Guillou S."/>
            <person name="Cros-Aarteil S."/>
            <person name="Calhoun S."/>
            <person name="Haridas S."/>
            <person name="Kuo A."/>
            <person name="Mondo S."/>
            <person name="Pangilinan J."/>
            <person name="Riley R."/>
            <person name="LaButti K."/>
            <person name="Andreopoulos B."/>
            <person name="Lipzen A."/>
            <person name="Chen C."/>
            <person name="Yan M."/>
            <person name="Daum C."/>
            <person name="Ng V."/>
            <person name="Clum A."/>
            <person name="Steindorff A."/>
            <person name="Ohm R.A."/>
            <person name="Martin F."/>
            <person name="Silar P."/>
            <person name="Natvig D.O."/>
            <person name="Lalanne C."/>
            <person name="Gautier V."/>
            <person name="Ament-Velasquez S.L."/>
            <person name="Kruys A."/>
            <person name="Hutchinson M.I."/>
            <person name="Powell A.J."/>
            <person name="Barry K."/>
            <person name="Miller A.N."/>
            <person name="Grigoriev I.V."/>
            <person name="Debuchy R."/>
            <person name="Gladieux P."/>
            <person name="Hiltunen Thoren M."/>
            <person name="Johannesson H."/>
        </authorList>
    </citation>
    <scope>NUCLEOTIDE SEQUENCE</scope>
    <source>
        <strain evidence="3">PSN293</strain>
    </source>
</reference>
<protein>
    <recommendedName>
        <fullName evidence="5">Fungal N-terminal domain-containing protein</fullName>
    </recommendedName>
</protein>
<keyword evidence="1" id="KW-0175">Coiled coil</keyword>
<proteinExistence type="predicted"/>
<feature type="compositionally biased region" description="Polar residues" evidence="2">
    <location>
        <begin position="307"/>
        <end position="321"/>
    </location>
</feature>
<sequence>MGGRNLPQTLTFESRDGSPECYCVRCWAGGSSSKGPRATGDNILGAKCANDHQDAQREIRHTEIALRSLYRFLQRTDPASQRLEMIQVDELRVVLADAMLLFSSFESMLEMLARLGRLRADISWTKYSKQLDDHLGKLERYKSSLSFMLSILQCDSDSEARVNQAKLQDLVEKVLAENTQLRQKLQTSEDAFDARGVATRRLDDDAATARLDHDNATIKGPGIARSATVQSAVNGVRNSIMRFAFENILEGSRVYQRTAHIHECDQSIASSAIGSIFTGHQGRDEGLHDEMADAFETLRVMEETAKSEPSSQPILSSNQATAEELDGDSCQSGYAPWETAVSPPNTLDNTSVETSSTRPAIDRYHSQPTSLDALESALRGGSTNDSNIRSNPLDDHDDEYDGVYPCKGCGEILEQVKAFELGMATPFSTLRQVLS</sequence>